<feature type="transmembrane region" description="Helical" evidence="1">
    <location>
        <begin position="148"/>
        <end position="168"/>
    </location>
</feature>
<protein>
    <submittedName>
        <fullName evidence="2">Uncharacterized protein</fullName>
    </submittedName>
</protein>
<evidence type="ECO:0000256" key="1">
    <source>
        <dbReference type="SAM" id="Phobius"/>
    </source>
</evidence>
<dbReference type="Proteomes" id="UP000284178">
    <property type="component" value="Unassembled WGS sequence"/>
</dbReference>
<dbReference type="RefSeq" id="WP_117896209.1">
    <property type="nucleotide sequence ID" value="NZ_CABJCV010000031.1"/>
</dbReference>
<feature type="transmembrane region" description="Helical" evidence="1">
    <location>
        <begin position="109"/>
        <end position="128"/>
    </location>
</feature>
<feature type="transmembrane region" description="Helical" evidence="1">
    <location>
        <begin position="55"/>
        <end position="72"/>
    </location>
</feature>
<evidence type="ECO:0000313" key="3">
    <source>
        <dbReference type="Proteomes" id="UP000284178"/>
    </source>
</evidence>
<organism evidence="2 3">
    <name type="scientific">Holdemania filiformis</name>
    <dbReference type="NCBI Taxonomy" id="61171"/>
    <lineage>
        <taxon>Bacteria</taxon>
        <taxon>Bacillati</taxon>
        <taxon>Bacillota</taxon>
        <taxon>Erysipelotrichia</taxon>
        <taxon>Erysipelotrichales</taxon>
        <taxon>Erysipelotrichaceae</taxon>
        <taxon>Holdemania</taxon>
    </lineage>
</organism>
<feature type="transmembrane region" description="Helical" evidence="1">
    <location>
        <begin position="20"/>
        <end position="43"/>
    </location>
</feature>
<sequence>MEFKDKGMLAAGGQLAGMGYLISGYDNAGVFLLGVTAIALALFQSENRRRWPWKIALLTGLAGGMILALQPMAGDLGWQAATGLNAVIAMLGYRWVASMNKSERRLIRWSLDWLIALTVLFCGLLLLMPSSLRVYVMEPLYADAGSAWPLPLLPLLVFMPYFPVRLRLMRLRAAGKAKVWILNENRLG</sequence>
<feature type="transmembrane region" description="Helical" evidence="1">
    <location>
        <begin position="78"/>
        <end position="97"/>
    </location>
</feature>
<name>A0A412FHL5_9FIRM</name>
<evidence type="ECO:0000313" key="2">
    <source>
        <dbReference type="EMBL" id="RGR67640.1"/>
    </source>
</evidence>
<dbReference type="EMBL" id="QRUP01000031">
    <property type="protein sequence ID" value="RGR67640.1"/>
    <property type="molecule type" value="Genomic_DNA"/>
</dbReference>
<comment type="caution">
    <text evidence="2">The sequence shown here is derived from an EMBL/GenBank/DDBJ whole genome shotgun (WGS) entry which is preliminary data.</text>
</comment>
<keyword evidence="1" id="KW-0812">Transmembrane</keyword>
<keyword evidence="1" id="KW-1133">Transmembrane helix</keyword>
<gene>
    <name evidence="2" type="ORF">DWY25_16765</name>
</gene>
<proteinExistence type="predicted"/>
<accession>A0A412FHL5</accession>
<reference evidence="2 3" key="1">
    <citation type="submission" date="2018-08" db="EMBL/GenBank/DDBJ databases">
        <title>A genome reference for cultivated species of the human gut microbiota.</title>
        <authorList>
            <person name="Zou Y."/>
            <person name="Xue W."/>
            <person name="Luo G."/>
        </authorList>
    </citation>
    <scope>NUCLEOTIDE SEQUENCE [LARGE SCALE GENOMIC DNA]</scope>
    <source>
        <strain evidence="2 3">AF24-29</strain>
    </source>
</reference>
<dbReference type="GeneID" id="83017048"/>
<keyword evidence="1" id="KW-0472">Membrane</keyword>
<dbReference type="AlphaFoldDB" id="A0A412FHL5"/>
<keyword evidence="3" id="KW-1185">Reference proteome</keyword>